<dbReference type="CDD" id="cd00090">
    <property type="entry name" value="HTH_ARSR"/>
    <property type="match status" value="1"/>
</dbReference>
<sequence length="215" mass="23756">MNAPQLSQRTSLADALFAGTRQKVLRILFLHPEETFSIAELIEQAGAGSGAVQREISRLVDSGLVAVTMDRRQKRYTANQKAPVYPELASLVAKTLGPVQQVERALDPIEDQLVLALIYGSVARNSDHADSDIDLMIVSDSLTLEDVFNVLEPVEASLMRTINPTLYKCDEFERRRAEDNPFLRKVLGGQYILLKGIIDEQTGIGQPGQNSQTPH</sequence>
<dbReference type="EMBL" id="APLQ01000011">
    <property type="protein sequence ID" value="ENO15922.1"/>
    <property type="molecule type" value="Genomic_DNA"/>
</dbReference>
<dbReference type="Proteomes" id="UP000013165">
    <property type="component" value="Unassembled WGS sequence"/>
</dbReference>
<gene>
    <name evidence="2" type="ORF">J057_11236</name>
</gene>
<evidence type="ECO:0000313" key="3">
    <source>
        <dbReference type="Proteomes" id="UP000013165"/>
    </source>
</evidence>
<comment type="caution">
    <text evidence="2">The sequence shown here is derived from an EMBL/GenBank/DDBJ whole genome shotgun (WGS) entry which is preliminary data.</text>
</comment>
<dbReference type="InterPro" id="IPR011991">
    <property type="entry name" value="ArsR-like_HTH"/>
</dbReference>
<dbReference type="SUPFAM" id="SSF81301">
    <property type="entry name" value="Nucleotidyltransferase"/>
    <property type="match status" value="1"/>
</dbReference>
<dbReference type="eggNOG" id="COG1708">
    <property type="taxonomic scope" value="Bacteria"/>
</dbReference>
<dbReference type="Gene3D" id="1.10.10.10">
    <property type="entry name" value="Winged helix-like DNA-binding domain superfamily/Winged helix DNA-binding domain"/>
    <property type="match status" value="1"/>
</dbReference>
<name>N6WXV9_9GAMM</name>
<reference evidence="2 3" key="1">
    <citation type="journal article" date="2013" name="Genome Announc.">
        <title>Genome Sequence of the Polycyclic Aromatic Hydrocarbon-Degrading Bacterium Strain Marinobacter nanhaiticus D15-8WT.</title>
        <authorList>
            <person name="Cui Z."/>
            <person name="Gao W."/>
            <person name="Li Q."/>
            <person name="Xu G."/>
            <person name="Zheng L."/>
        </authorList>
    </citation>
    <scope>NUCLEOTIDE SEQUENCE [LARGE SCALE GENOMIC DNA]</scope>
    <source>
        <strain evidence="2 3">D15-8W</strain>
    </source>
</reference>
<dbReference type="PATRIC" id="fig|626887.3.peg.2255"/>
<organism evidence="2 3">
    <name type="scientific">Marinobacter nanhaiticus D15-8W</name>
    <dbReference type="NCBI Taxonomy" id="626887"/>
    <lineage>
        <taxon>Bacteria</taxon>
        <taxon>Pseudomonadati</taxon>
        <taxon>Pseudomonadota</taxon>
        <taxon>Gammaproteobacteria</taxon>
        <taxon>Pseudomonadales</taxon>
        <taxon>Marinobacteraceae</taxon>
        <taxon>Marinobacter</taxon>
    </lineage>
</organism>
<accession>N6WXV9</accession>
<dbReference type="InterPro" id="IPR036388">
    <property type="entry name" value="WH-like_DNA-bd_sf"/>
</dbReference>
<dbReference type="InterPro" id="IPR036390">
    <property type="entry name" value="WH_DNA-bd_sf"/>
</dbReference>
<dbReference type="CDD" id="cd05403">
    <property type="entry name" value="NT_KNTase_like"/>
    <property type="match status" value="1"/>
</dbReference>
<dbReference type="GO" id="GO:0006355">
    <property type="term" value="P:regulation of DNA-templated transcription"/>
    <property type="evidence" value="ECO:0007669"/>
    <property type="project" value="UniProtKB-ARBA"/>
</dbReference>
<dbReference type="STRING" id="626887.J057_11236"/>
<keyword evidence="3" id="KW-1185">Reference proteome</keyword>
<dbReference type="AlphaFoldDB" id="N6WXV9"/>
<evidence type="ECO:0000259" key="1">
    <source>
        <dbReference type="Pfam" id="PF18765"/>
    </source>
</evidence>
<feature type="domain" description="Polymerase beta nucleotidyltransferase" evidence="1">
    <location>
        <begin position="111"/>
        <end position="157"/>
    </location>
</feature>
<dbReference type="SUPFAM" id="SSF46785">
    <property type="entry name" value="Winged helix' DNA-binding domain"/>
    <property type="match status" value="1"/>
</dbReference>
<evidence type="ECO:0000313" key="2">
    <source>
        <dbReference type="EMBL" id="ENO15922.1"/>
    </source>
</evidence>
<dbReference type="HOGENOM" id="CLU_094593_0_0_6"/>
<dbReference type="InterPro" id="IPR041633">
    <property type="entry name" value="Polbeta"/>
</dbReference>
<protein>
    <submittedName>
        <fullName evidence="2">Transcriptional regulator</fullName>
    </submittedName>
</protein>
<dbReference type="InterPro" id="IPR043519">
    <property type="entry name" value="NT_sf"/>
</dbReference>
<proteinExistence type="predicted"/>
<dbReference type="Gene3D" id="3.30.460.10">
    <property type="entry name" value="Beta Polymerase, domain 2"/>
    <property type="match status" value="1"/>
</dbReference>
<dbReference type="OrthoDB" id="8223306at2"/>
<dbReference type="Pfam" id="PF18765">
    <property type="entry name" value="Polbeta"/>
    <property type="match status" value="1"/>
</dbReference>
<dbReference type="RefSeq" id="WP_004580212.1">
    <property type="nucleotide sequence ID" value="NZ_AP028878.1"/>
</dbReference>